<feature type="transmembrane region" description="Helical" evidence="1">
    <location>
        <begin position="21"/>
        <end position="42"/>
    </location>
</feature>
<evidence type="ECO:0000313" key="3">
    <source>
        <dbReference type="Proteomes" id="UP000016626"/>
    </source>
</evidence>
<name>U2PFD5_LEPWF</name>
<dbReference type="EMBL" id="AWVM01000079">
    <property type="protein sequence ID" value="ERK49260.1"/>
    <property type="molecule type" value="Genomic_DNA"/>
</dbReference>
<evidence type="ECO:0000313" key="2">
    <source>
        <dbReference type="EMBL" id="ERK49260.1"/>
    </source>
</evidence>
<keyword evidence="1" id="KW-0472">Membrane</keyword>
<dbReference type="HOGENOM" id="CLU_3044955_0_0_0"/>
<gene>
    <name evidence="2" type="ORF">HMPREF9015_01452</name>
</gene>
<dbReference type="AlphaFoldDB" id="U2PFD5"/>
<dbReference type="Proteomes" id="UP000016626">
    <property type="component" value="Unassembled WGS sequence"/>
</dbReference>
<protein>
    <submittedName>
        <fullName evidence="2">Uncharacterized protein</fullName>
    </submittedName>
</protein>
<comment type="caution">
    <text evidence="2">The sequence shown here is derived from an EMBL/GenBank/DDBJ whole genome shotgun (WGS) entry which is preliminary data.</text>
</comment>
<reference evidence="2 3" key="1">
    <citation type="submission" date="2013-06" db="EMBL/GenBank/DDBJ databases">
        <authorList>
            <person name="Weinstock G."/>
            <person name="Sodergren E."/>
            <person name="Lobos E.A."/>
            <person name="Fulton L."/>
            <person name="Fulton R."/>
            <person name="Courtney L."/>
            <person name="Fronick C."/>
            <person name="O'Laughlin M."/>
            <person name="Godfrey J."/>
            <person name="Wilson R.M."/>
            <person name="Miner T."/>
            <person name="Farmer C."/>
            <person name="Delehaunty K."/>
            <person name="Cordes M."/>
            <person name="Minx P."/>
            <person name="Tomlinson C."/>
            <person name="Chen J."/>
            <person name="Wollam A."/>
            <person name="Pepin K.H."/>
            <person name="Bhonagiri V."/>
            <person name="Zhang X."/>
            <person name="Warren W."/>
            <person name="Mitreva M."/>
            <person name="Mardis E.R."/>
            <person name="Wilson R.K."/>
        </authorList>
    </citation>
    <scope>NUCLEOTIDE SEQUENCE [LARGE SCALE GENOMIC DNA]</scope>
    <source>
        <strain evidence="2 3">F0279</strain>
    </source>
</reference>
<accession>U2PFD5</accession>
<evidence type="ECO:0000256" key="1">
    <source>
        <dbReference type="SAM" id="Phobius"/>
    </source>
</evidence>
<keyword evidence="1" id="KW-1133">Transmembrane helix</keyword>
<proteinExistence type="predicted"/>
<sequence>MLLYQKKNKKTNKYFLKNYNKINLIIIFCFYIFKILFLNIAFFKLKKSYDNKIM</sequence>
<keyword evidence="1" id="KW-0812">Transmembrane</keyword>
<organism evidence="2 3">
    <name type="scientific">Leptotrichia wadei (strain F0279)</name>
    <dbReference type="NCBI Taxonomy" id="888055"/>
    <lineage>
        <taxon>Bacteria</taxon>
        <taxon>Fusobacteriati</taxon>
        <taxon>Fusobacteriota</taxon>
        <taxon>Fusobacteriia</taxon>
        <taxon>Fusobacteriales</taxon>
        <taxon>Leptotrichiaceae</taxon>
        <taxon>Leptotrichia</taxon>
    </lineage>
</organism>